<sequence>MCSYSNIEIEERLESVQKQLRDLTKGMLEVRPWENIDNIDYWDASSTRHPFFASRVGFFHRTFRDYLLARWHDKMPPNFETYVRMALAEIKFSCSIDFHQIFGYFGWPGFPILDYITDTLIWLGLKEISLPDQYYEEIERVIDGYEKLFNSSTQGRKRYKEHPSMTGIILPVMMYGRSIRADSLSEEAKARIRRPFSFLSYLALYAPTSPYFIQRIMEFPQPQRPNDNLVHAFATLSHHDSAYTAKLLPHFLEKGVTPNSLLTVWLVERDQTVKPLTVPAWLTFLVSRAMGYFHVTTFKNLFSDGDWRLMETFLKSGMDSDIIFLFEPRGHYDEDRMRYLDLSQLIEFCLPENIQSLRMLLDRPTSRIGQWWNGARNIGSIWTSHRQPDYAGETRTRYRQATASELNEDIKIKAIMTRLHKIHDNFVIQLY</sequence>
<keyword evidence="3" id="KW-1185">Reference proteome</keyword>
<reference evidence="2 3" key="1">
    <citation type="journal article" date="2018" name="IMA Fungus">
        <title>IMA Genome-F 9: Draft genome sequence of Annulohypoxylon stygium, Aspergillus mulundensis, Berkeleyomyces basicola (syn. Thielaviopsis basicola), Ceratocystis smalleyi, two Cercospora beticola strains, Coleophoma cylindrospora, Fusarium fracticaudum, Phialophora cf. hyalina, and Morchella septimelata.</title>
        <authorList>
            <person name="Wingfield B.D."/>
            <person name="Bills G.F."/>
            <person name="Dong Y."/>
            <person name="Huang W."/>
            <person name="Nel W.J."/>
            <person name="Swalarsk-Parry B.S."/>
            <person name="Vaghefi N."/>
            <person name="Wilken P.M."/>
            <person name="An Z."/>
            <person name="de Beer Z.W."/>
            <person name="De Vos L."/>
            <person name="Chen L."/>
            <person name="Duong T.A."/>
            <person name="Gao Y."/>
            <person name="Hammerbacher A."/>
            <person name="Kikkert J.R."/>
            <person name="Li Y."/>
            <person name="Li H."/>
            <person name="Li K."/>
            <person name="Li Q."/>
            <person name="Liu X."/>
            <person name="Ma X."/>
            <person name="Naidoo K."/>
            <person name="Pethybridge S.J."/>
            <person name="Sun J."/>
            <person name="Steenkamp E.T."/>
            <person name="van der Nest M.A."/>
            <person name="van Wyk S."/>
            <person name="Wingfield M.J."/>
            <person name="Xiong C."/>
            <person name="Yue Q."/>
            <person name="Zhang X."/>
        </authorList>
    </citation>
    <scope>NUCLEOTIDE SEQUENCE [LARGE SCALE GENOMIC DNA]</scope>
    <source>
        <strain evidence="2 3">DSM 5745</strain>
    </source>
</reference>
<dbReference type="STRING" id="1810919.A0A3D8RKR8"/>
<name>A0A3D8RKR8_9EURO</name>
<dbReference type="RefSeq" id="XP_026602391.1">
    <property type="nucleotide sequence ID" value="XM_026749301.1"/>
</dbReference>
<gene>
    <name evidence="2" type="ORF">DSM5745_07285</name>
</gene>
<dbReference type="Proteomes" id="UP000256690">
    <property type="component" value="Unassembled WGS sequence"/>
</dbReference>
<comment type="caution">
    <text evidence="2">The sequence shown here is derived from an EMBL/GenBank/DDBJ whole genome shotgun (WGS) entry which is preliminary data.</text>
</comment>
<proteinExistence type="predicted"/>
<dbReference type="Pfam" id="PF25053">
    <property type="entry name" value="DUF7791"/>
    <property type="match status" value="1"/>
</dbReference>
<dbReference type="InterPro" id="IPR056693">
    <property type="entry name" value="DUF7791"/>
</dbReference>
<evidence type="ECO:0000313" key="3">
    <source>
        <dbReference type="Proteomes" id="UP000256690"/>
    </source>
</evidence>
<organism evidence="2 3">
    <name type="scientific">Aspergillus mulundensis</name>
    <dbReference type="NCBI Taxonomy" id="1810919"/>
    <lineage>
        <taxon>Eukaryota</taxon>
        <taxon>Fungi</taxon>
        <taxon>Dikarya</taxon>
        <taxon>Ascomycota</taxon>
        <taxon>Pezizomycotina</taxon>
        <taxon>Eurotiomycetes</taxon>
        <taxon>Eurotiomycetidae</taxon>
        <taxon>Eurotiales</taxon>
        <taxon>Aspergillaceae</taxon>
        <taxon>Aspergillus</taxon>
        <taxon>Aspergillus subgen. Nidulantes</taxon>
    </lineage>
</organism>
<accession>A0A3D8RKR8</accession>
<protein>
    <recommendedName>
        <fullName evidence="1">DUF7791 domain-containing protein</fullName>
    </recommendedName>
</protein>
<dbReference type="EMBL" id="PVWQ01000008">
    <property type="protein sequence ID" value="RDW74623.1"/>
    <property type="molecule type" value="Genomic_DNA"/>
</dbReference>
<dbReference type="GeneID" id="38117655"/>
<dbReference type="AlphaFoldDB" id="A0A3D8RKR8"/>
<feature type="domain" description="DUF7791" evidence="1">
    <location>
        <begin position="8"/>
        <end position="69"/>
    </location>
</feature>
<evidence type="ECO:0000259" key="1">
    <source>
        <dbReference type="Pfam" id="PF25053"/>
    </source>
</evidence>
<evidence type="ECO:0000313" key="2">
    <source>
        <dbReference type="EMBL" id="RDW74623.1"/>
    </source>
</evidence>